<gene>
    <name evidence="2" type="ORF">JOF29_000630</name>
</gene>
<comment type="caution">
    <text evidence="2">The sequence shown here is derived from an EMBL/GenBank/DDBJ whole genome shotgun (WGS) entry which is preliminary data.</text>
</comment>
<keyword evidence="1" id="KW-1133">Transmembrane helix</keyword>
<keyword evidence="3" id="KW-1185">Reference proteome</keyword>
<reference evidence="2 3" key="1">
    <citation type="submission" date="2021-03" db="EMBL/GenBank/DDBJ databases">
        <title>Sequencing the genomes of 1000 actinobacteria strains.</title>
        <authorList>
            <person name="Klenk H.-P."/>
        </authorList>
    </citation>
    <scope>NUCLEOTIDE SEQUENCE [LARGE SCALE GENOMIC DNA]</scope>
    <source>
        <strain evidence="2 3">DSM 18824</strain>
    </source>
</reference>
<evidence type="ECO:0000313" key="3">
    <source>
        <dbReference type="Proteomes" id="UP000755585"/>
    </source>
</evidence>
<evidence type="ECO:0000313" key="2">
    <source>
        <dbReference type="EMBL" id="MBP2349547.1"/>
    </source>
</evidence>
<proteinExistence type="predicted"/>
<sequence length="73" mass="8037">MAAHVLDVIFTVMIIFIIVASPIAFYRKFISKKTRTVGSRPYVRGRDCPTCGGWGVLPDGSTCTDICGGRRTR</sequence>
<accession>A0ABS4UD36</accession>
<keyword evidence="1" id="KW-0812">Transmembrane</keyword>
<protein>
    <submittedName>
        <fullName evidence="2">Uncharacterized protein</fullName>
    </submittedName>
</protein>
<dbReference type="Proteomes" id="UP000755585">
    <property type="component" value="Unassembled WGS sequence"/>
</dbReference>
<organism evidence="2 3">
    <name type="scientific">Kribbella aluminosa</name>
    <dbReference type="NCBI Taxonomy" id="416017"/>
    <lineage>
        <taxon>Bacteria</taxon>
        <taxon>Bacillati</taxon>
        <taxon>Actinomycetota</taxon>
        <taxon>Actinomycetes</taxon>
        <taxon>Propionibacteriales</taxon>
        <taxon>Kribbellaceae</taxon>
        <taxon>Kribbella</taxon>
    </lineage>
</organism>
<keyword evidence="1" id="KW-0472">Membrane</keyword>
<feature type="transmembrane region" description="Helical" evidence="1">
    <location>
        <begin position="6"/>
        <end position="26"/>
    </location>
</feature>
<evidence type="ECO:0000256" key="1">
    <source>
        <dbReference type="SAM" id="Phobius"/>
    </source>
</evidence>
<dbReference type="EMBL" id="JAGINT010000001">
    <property type="protein sequence ID" value="MBP2349547.1"/>
    <property type="molecule type" value="Genomic_DNA"/>
</dbReference>
<name>A0ABS4UD36_9ACTN</name>